<dbReference type="Proteomes" id="UP001595713">
    <property type="component" value="Unassembled WGS sequence"/>
</dbReference>
<accession>A0ABV7SRK0</accession>
<keyword evidence="1" id="KW-0472">Membrane</keyword>
<dbReference type="RefSeq" id="WP_261293765.1">
    <property type="nucleotide sequence ID" value="NZ_JANQBK010000004.1"/>
</dbReference>
<proteinExistence type="predicted"/>
<sequence>MMTLTARHKLLNRLAGAMLGLLLLSLVVGLLVPVYTDEVAWRFQISRFLQDGIDRATGETCGLNTLAMPAYFMLPVRLFSATATAFLSDPLAVRVAGIACAILAVIAMLGLVRQREPASERRAVIEILVLALLGTGVLPFLLVWSRPDQAIWLAMLASLWIAFAPRAARETGEPRARIAAITLLALIAFSYHMKGVFYLPVFVLAVLASGRGALHYRLRGVALLVILACTWSAYRYWSDRFACPDDPVLAAKLEQQNVMMLLRNGGWRALPGAVPTLLSNMWPTPYIRNTMPATGYMSYWLPATPVPLPLMALWRAMIWFCWYLTAAIAAALVFLAARDRFPQRWMLAAALVLAGCASAWAMLQYNKNAYESSVYLPVLILALVFLWAAPARYRAWLGSPVLTIAALSAISQVLVAGSYAAPLWAAGRGGGYVAGQPYSLSAFAYPRARILAAGAKCGIVLHPGLKRVLIDDLTYFAYAQSSTPMHRLGVLSDWNGSAGDPMAWMRRHGSPGAVLACAYLPPSLRERAIATGDVCCVSTR</sequence>
<keyword evidence="1" id="KW-0812">Transmembrane</keyword>
<protein>
    <recommendedName>
        <fullName evidence="4">Glycosyltransferase RgtA/B/C/D-like domain-containing protein</fullName>
    </recommendedName>
</protein>
<feature type="transmembrane region" description="Helical" evidence="1">
    <location>
        <begin position="316"/>
        <end position="337"/>
    </location>
</feature>
<feature type="transmembrane region" description="Helical" evidence="1">
    <location>
        <begin position="344"/>
        <end position="363"/>
    </location>
</feature>
<feature type="transmembrane region" description="Helical" evidence="1">
    <location>
        <begin position="401"/>
        <end position="421"/>
    </location>
</feature>
<feature type="transmembrane region" description="Helical" evidence="1">
    <location>
        <begin position="91"/>
        <end position="112"/>
    </location>
</feature>
<evidence type="ECO:0000313" key="3">
    <source>
        <dbReference type="Proteomes" id="UP001595713"/>
    </source>
</evidence>
<evidence type="ECO:0000256" key="1">
    <source>
        <dbReference type="SAM" id="Phobius"/>
    </source>
</evidence>
<keyword evidence="1" id="KW-1133">Transmembrane helix</keyword>
<keyword evidence="3" id="KW-1185">Reference proteome</keyword>
<comment type="caution">
    <text evidence="2">The sequence shown here is derived from an EMBL/GenBank/DDBJ whole genome shotgun (WGS) entry which is preliminary data.</text>
</comment>
<feature type="transmembrane region" description="Helical" evidence="1">
    <location>
        <begin position="124"/>
        <end position="144"/>
    </location>
</feature>
<feature type="transmembrane region" description="Helical" evidence="1">
    <location>
        <begin position="150"/>
        <end position="168"/>
    </location>
</feature>
<reference evidence="3" key="1">
    <citation type="journal article" date="2019" name="Int. J. Syst. Evol. Microbiol.">
        <title>The Global Catalogue of Microorganisms (GCM) 10K type strain sequencing project: providing services to taxonomists for standard genome sequencing and annotation.</title>
        <authorList>
            <consortium name="The Broad Institute Genomics Platform"/>
            <consortium name="The Broad Institute Genome Sequencing Center for Infectious Disease"/>
            <person name="Wu L."/>
            <person name="Ma J."/>
        </authorList>
    </citation>
    <scope>NUCLEOTIDE SEQUENCE [LARGE SCALE GENOMIC DNA]</scope>
    <source>
        <strain evidence="3">KCTC 42739</strain>
    </source>
</reference>
<evidence type="ECO:0000313" key="2">
    <source>
        <dbReference type="EMBL" id="MFC3578831.1"/>
    </source>
</evidence>
<feature type="transmembrane region" description="Helical" evidence="1">
    <location>
        <begin position="369"/>
        <end position="389"/>
    </location>
</feature>
<gene>
    <name evidence="2" type="ORF">ACFONA_01535</name>
</gene>
<feature type="transmembrane region" description="Helical" evidence="1">
    <location>
        <begin position="221"/>
        <end position="237"/>
    </location>
</feature>
<name>A0ABV7SRK0_9SPHN</name>
<dbReference type="EMBL" id="JBHRXP010000001">
    <property type="protein sequence ID" value="MFC3578831.1"/>
    <property type="molecule type" value="Genomic_DNA"/>
</dbReference>
<evidence type="ECO:0008006" key="4">
    <source>
        <dbReference type="Google" id="ProtNLM"/>
    </source>
</evidence>
<organism evidence="2 3">
    <name type="scientific">Sphingomonas hylomeconis</name>
    <dbReference type="NCBI Taxonomy" id="1395958"/>
    <lineage>
        <taxon>Bacteria</taxon>
        <taxon>Pseudomonadati</taxon>
        <taxon>Pseudomonadota</taxon>
        <taxon>Alphaproteobacteria</taxon>
        <taxon>Sphingomonadales</taxon>
        <taxon>Sphingomonadaceae</taxon>
        <taxon>Sphingomonas</taxon>
    </lineage>
</organism>